<dbReference type="EMBL" id="FOKQ01000045">
    <property type="protein sequence ID" value="SFD19227.1"/>
    <property type="molecule type" value="Genomic_DNA"/>
</dbReference>
<evidence type="ECO:0000259" key="1">
    <source>
        <dbReference type="PROSITE" id="PS51766"/>
    </source>
</evidence>
<organism evidence="2 3">
    <name type="scientific">Ruminococcus albus</name>
    <dbReference type="NCBI Taxonomy" id="1264"/>
    <lineage>
        <taxon>Bacteria</taxon>
        <taxon>Bacillati</taxon>
        <taxon>Bacillota</taxon>
        <taxon>Clostridia</taxon>
        <taxon>Eubacteriales</taxon>
        <taxon>Oscillospiraceae</taxon>
        <taxon>Ruminococcus</taxon>
    </lineage>
</organism>
<feature type="domain" description="Dockerin" evidence="1">
    <location>
        <begin position="2960"/>
        <end position="3026"/>
    </location>
</feature>
<dbReference type="Pfam" id="PF00404">
    <property type="entry name" value="Dockerin_1"/>
    <property type="match status" value="1"/>
</dbReference>
<dbReference type="GO" id="GO:0000272">
    <property type="term" value="P:polysaccharide catabolic process"/>
    <property type="evidence" value="ECO:0007669"/>
    <property type="project" value="InterPro"/>
</dbReference>
<evidence type="ECO:0000313" key="3">
    <source>
        <dbReference type="Proteomes" id="UP000182192"/>
    </source>
</evidence>
<dbReference type="SUPFAM" id="SSF63446">
    <property type="entry name" value="Type I dockerin domain"/>
    <property type="match status" value="1"/>
</dbReference>
<dbReference type="PROSITE" id="PS51766">
    <property type="entry name" value="DOCKERIN"/>
    <property type="match status" value="1"/>
</dbReference>
<gene>
    <name evidence="2" type="ORF">SAMN02910406_03346</name>
</gene>
<reference evidence="2 3" key="1">
    <citation type="submission" date="2016-10" db="EMBL/GenBank/DDBJ databases">
        <authorList>
            <person name="de Groot N.N."/>
        </authorList>
    </citation>
    <scope>NUCLEOTIDE SEQUENCE [LARGE SCALE GENOMIC DNA]</scope>
    <source>
        <strain evidence="2 3">AR67</strain>
    </source>
</reference>
<protein>
    <recommendedName>
        <fullName evidence="1">Dockerin domain-containing protein</fullName>
    </recommendedName>
</protein>
<dbReference type="PROSITE" id="PS00018">
    <property type="entry name" value="EF_HAND_1"/>
    <property type="match status" value="2"/>
</dbReference>
<dbReference type="InterPro" id="IPR002105">
    <property type="entry name" value="Dockerin_1_rpt"/>
</dbReference>
<proteinExistence type="predicted"/>
<dbReference type="GO" id="GO:0004553">
    <property type="term" value="F:hydrolase activity, hydrolyzing O-glycosyl compounds"/>
    <property type="evidence" value="ECO:0007669"/>
    <property type="project" value="InterPro"/>
</dbReference>
<sequence>MKRVLAGILAVTMTFSGAVLPGEQVWKGAGVISASAETWSSAKSLTSDMTVSGSLQTNSDIILNGHTLTINGDLYMTAGMLDIGTGKLVVNGNLYIGKENASSYAYIRMQNSSASITVTGDLVWNVHSGMTNSVGSNGWYTYDLITAGTINVAGNVYDHISSSVNRNSFVMMGTSVLNLNGTGTQTIKGSYNGEIANLTVTNNRTIDMEGYFYSTTPFVSDLNIKTQNGLNISRMVLGGKTVNITGDVTQYSNDIELDGGTLNIYGNFTVQGGTTKLSGGKLNVSGDYRIATVNNGELVSTDAGLDMTNSSDIINVGGSFIVKNTSSPISCSLKMNAGKMYVGGDFDCVSTRITIGSGNTVYMNGTAPQTVKLTNSKKIYNLVLVQDLSQYNSDIANYAVNLETNQPKITASDVTLGATSYVYDGTAKQPSVTVVVDSKTLTKGTDYTVTYSANINVGTASVTVKGIGSYQGSVTKNFTINKKDLSSLEMTLSQTSYTYDGTAKKPTVTIMDGSRKLVSGTDYSVAYSNNTAAGTATVTVTGKGNYTGTNSANYTISSAKAISGCSISLGTTSYTYDGTAKQPSVTITDGSKTLTKGTDFTVAYSNNIKAGTATVTITGNGSYTGTATKTFTISAKSTSNLTVTLSQTSYTYDGTAKKPTVTVKDGSKTLTSGTDYTVSYSDNTNAGTATVTITGKGNYTGTKSATFTISSPEAKDISGCTITLGTSSYTYDGSAKQPSTTVKDGTKTLTKGTDYTVTYSNNTNAGTATVTITGKGSYTGTASKTFTISAKSASNLTVTLSATSYTYDGTAKKPTVTVKDGSKTLISGTDYTVSYSNNTNAGTATVTITGKGNYSGTKSTTFTISSPEAKDISGCTITLSTSSYTYDGTAKKPTVTVNDGSTELVSGTDYTVSYSSNTAAGTAKVTVTGKGNYSGTLTKNFTIAAKKVSDLTITLSATSYTYDGTAKKPTVTVKNGSTTLTSGTDYTVAYSNNTNVGTATVTITGKGNYTGTATESFTISKAAAVSISGYTVTLGTTSYTYDGTAKQPSVTVKNSTKTLTKGTDFTVAYSNNINVGTATVTVTGIGNYKDTVTKTFTISAKSASSLTATLSVTSFTYDGTAKKPTVTVKDGSKTLVSGTDYTISYSNNINAGSAKVTITGKGNYSGSITKTFTIASKSVSGMAITLSPENCTYDGTAKKPTVIVADGDTILENGTDYTVAYSSNTVAGTGKVTVTGTGNYSGTLTKNFTISAKSISELAITLSATSYTYDGTAKKPTVTVKDGTKTLTSGTDYTVTYSNNTSVGTAAVTITGKGNYSGSAVKTFTISQPAAVSISGCTVTLGTSSYTYDGTAKKPSVTVKNGSTTLTKGTDYTVEYYNNINAGTAVATIMGMGRYTGTVSKNFTISAKSASNLTVTVSPSGYTYDGTAKTPAVTVKDGTKVLEAGTDFTVSYSNNTNVGTATATITGKGNYTGTKSASFTISQPAATSISNCTVTLGTSSYTYDGTAKQPAVTVKDGSKTLTKGTDYTVAYSNNTNAGTATVTVTGMGSYKGTVSKTFTISAKSASDLTVTLSQTSYTYDGTAKKPTVTVKDGSKTLVSGTDYSVSYSNNTNAGTATVTITGKGNYTGTKSANFTISGAAATPISSCTITLGTSSYTYDGNAKTPSVTVKYGSKTLISGTDYTVSYSNNVNVGTSTVIITGKGSYSGTATKTFTINEVYIALISNCDITLSVSSYTYDGTAKKPTVTVKDGSKTLVSGTDYTVSYADNTNVGTASVTITGKGTYSGSVTKNFTISEPAAVSISGCTVTLGTSSYTYDGNEKKPAVTVKNGSTTLVNGTDYLVSYSNNTNAGTATVTIIGNGRYTGSVTKNFTINAKSASSLTATVSPTSYTYDGKAKTPAVTVTDGSRTLMSGVDYTVSYSSNTEVGTAKANITFLGNYTGSKSVSFTISKAAPTSITKCTITLGTTAYTYDGTAKKPAVNIKNGSETLAEGTDFTVAYSSNTNAGTATVTIKGIGNFTDSATKTFTISPKNASALTVTVSPTSYTYDGKEKKPTVTVKDGTKTLTSGTDYTVSYTNNINAGTASAVITCKGNYTGTKSTSFTISEPAAVSISGCTATLATSTYTYDGSEKKPNVTVKNGSTSLTNGVDYIVSYTNNINAGTATVNIMGLGRYTGTLTKTFTISQKSVSNLTAVVSPASYTYDGKAKQPDVTVTDGTRTLTNGRDYTLTYSNNINAGTASVAVKGAGNYTGSLNKSFKITAKSVSELNITLSETAFTYDGTAKKPTVTVSYGSKNLVSGTDFTVTYSNNTNIGTATVTVTGKGNFTGTKKANFTINKAEAVNIASCKAYLSADSFVYDGMDKKPVPTVKRGDKTLRNGVDYTYDYDNNTNAGTASVIVTGIGEYAGTGTLHFTIAPAPVDNIRISVMTANFIYDGTEKKPAVTVTEGMKTLTEGADYFVTYGNNVEAGTASVYVNGTGNYTGMKSAEFTITAKDADSNKIADCSIQLDKKTAEYTGSAVTPGVIVRDGTEVLTNNVDYTVDYIANVNAGTAKVIVTGMGEYMGIYEESFTITAKPASALDVAVSPESYDYNGTARKPKVTVKDGSRVLTEKTDYTLDYSDNVIAGKAVVNLNFKGNYSGTLTKFFQINTSDISKASLKLEKYYYDASGTARRPSVTIEKDGRTLVENRDYTVSYSSNTSAGIAYVSVSGLGNYYGTLSQPFIIGSASAASISGFSISMDTKTFAYDGTAKKPQITLTNGSATLKEHQDFEVAYYNNTNAGKATVIVIGRGGYKDSITASFTITPKSLAGAQAALSSASFEYDGNAKTPVVTVTADGTELTEGRDFTVEYKNNTAAGTASAVITGAGNYSGSTEKKFTINGKNATSLNVVLENNEYTYSGKAAAPKVKVYDGSKLLTEGTDYSVSYVNNTAVGAAKAVVTCKGNYAGVISAGFAIVGQSSSKVKKGDVNGDGIININDLTKVAAHVKGRKMLSGDQLKAADVNGDGKINVSDISLIAAHIKGKKLLK</sequence>
<name>A0A1I1QB56_RUMAL</name>
<dbReference type="Gene3D" id="1.10.1330.10">
    <property type="entry name" value="Dockerin domain"/>
    <property type="match status" value="1"/>
</dbReference>
<dbReference type="InterPro" id="IPR018247">
    <property type="entry name" value="EF_Hand_1_Ca_BS"/>
</dbReference>
<dbReference type="RefSeq" id="WP_074963128.1">
    <property type="nucleotide sequence ID" value="NZ_FOKQ01000045.1"/>
</dbReference>
<dbReference type="InterPro" id="IPR016134">
    <property type="entry name" value="Dockerin_dom"/>
</dbReference>
<accession>A0A1I1QB56</accession>
<dbReference type="InterPro" id="IPR043772">
    <property type="entry name" value="MBG_3"/>
</dbReference>
<dbReference type="Proteomes" id="UP000182192">
    <property type="component" value="Unassembled WGS sequence"/>
</dbReference>
<dbReference type="OrthoDB" id="1818442at2"/>
<dbReference type="CDD" id="cd14256">
    <property type="entry name" value="Dockerin_I"/>
    <property type="match status" value="1"/>
</dbReference>
<dbReference type="InterPro" id="IPR036439">
    <property type="entry name" value="Dockerin_dom_sf"/>
</dbReference>
<dbReference type="Pfam" id="PF18887">
    <property type="entry name" value="MBG_3"/>
    <property type="match status" value="5"/>
</dbReference>
<evidence type="ECO:0000313" key="2">
    <source>
        <dbReference type="EMBL" id="SFD19227.1"/>
    </source>
</evidence>